<dbReference type="Proteomes" id="UP000479710">
    <property type="component" value="Unassembled WGS sequence"/>
</dbReference>
<organism evidence="2 3">
    <name type="scientific">Oryza meyeriana var. granulata</name>
    <dbReference type="NCBI Taxonomy" id="110450"/>
    <lineage>
        <taxon>Eukaryota</taxon>
        <taxon>Viridiplantae</taxon>
        <taxon>Streptophyta</taxon>
        <taxon>Embryophyta</taxon>
        <taxon>Tracheophyta</taxon>
        <taxon>Spermatophyta</taxon>
        <taxon>Magnoliopsida</taxon>
        <taxon>Liliopsida</taxon>
        <taxon>Poales</taxon>
        <taxon>Poaceae</taxon>
        <taxon>BOP clade</taxon>
        <taxon>Oryzoideae</taxon>
        <taxon>Oryzeae</taxon>
        <taxon>Oryzinae</taxon>
        <taxon>Oryza</taxon>
        <taxon>Oryza meyeriana</taxon>
    </lineage>
</organism>
<reference evidence="2 3" key="1">
    <citation type="submission" date="2019-11" db="EMBL/GenBank/DDBJ databases">
        <title>Whole genome sequence of Oryza granulata.</title>
        <authorList>
            <person name="Li W."/>
        </authorList>
    </citation>
    <scope>NUCLEOTIDE SEQUENCE [LARGE SCALE GENOMIC DNA]</scope>
    <source>
        <strain evidence="3">cv. Menghai</strain>
        <tissue evidence="2">Leaf</tissue>
    </source>
</reference>
<gene>
    <name evidence="2" type="ORF">E2562_018258</name>
</gene>
<name>A0A6G1CR95_9ORYZ</name>
<protein>
    <submittedName>
        <fullName evidence="2">Uncharacterized protein</fullName>
    </submittedName>
</protein>
<evidence type="ECO:0000256" key="1">
    <source>
        <dbReference type="SAM" id="MobiDB-lite"/>
    </source>
</evidence>
<dbReference type="EMBL" id="SPHZ02000008">
    <property type="protein sequence ID" value="KAF0902627.1"/>
    <property type="molecule type" value="Genomic_DNA"/>
</dbReference>
<evidence type="ECO:0000313" key="3">
    <source>
        <dbReference type="Proteomes" id="UP000479710"/>
    </source>
</evidence>
<accession>A0A6G1CR95</accession>
<keyword evidence="3" id="KW-1185">Reference proteome</keyword>
<feature type="region of interest" description="Disordered" evidence="1">
    <location>
        <begin position="1"/>
        <end position="36"/>
    </location>
</feature>
<evidence type="ECO:0000313" key="2">
    <source>
        <dbReference type="EMBL" id="KAF0902627.1"/>
    </source>
</evidence>
<sequence length="239" mass="24798">MTSAARQATRAPSMQAATEKLLNMHAKAPSPNAAGKQPVLDDGIFLAEACSLDDALQISVPPRAHKALPGNPPANVVDEIEAALRKLELMAAAASKPELSPPGAAPATGLRDAPRIPGRSPRVCQRRPAGRDGRPGRGDYVDGLQADRLTGLQGRPAFAGLSITGGLKLVGASFDDVLAEYMVMFKGSLPPHVIAALTAIFEIDFDNADEVQQPTEEALLGLVGDGVADLAEEVDDAAA</sequence>
<feature type="compositionally biased region" description="Polar residues" evidence="1">
    <location>
        <begin position="1"/>
        <end position="16"/>
    </location>
</feature>
<feature type="compositionally biased region" description="Basic and acidic residues" evidence="1">
    <location>
        <begin position="129"/>
        <end position="140"/>
    </location>
</feature>
<comment type="caution">
    <text evidence="2">The sequence shown here is derived from an EMBL/GenBank/DDBJ whole genome shotgun (WGS) entry which is preliminary data.</text>
</comment>
<feature type="region of interest" description="Disordered" evidence="1">
    <location>
        <begin position="95"/>
        <end position="142"/>
    </location>
</feature>
<proteinExistence type="predicted"/>
<dbReference type="AlphaFoldDB" id="A0A6G1CR95"/>